<dbReference type="EMBL" id="OZ035826">
    <property type="protein sequence ID" value="CAL1604058.1"/>
    <property type="molecule type" value="Genomic_DNA"/>
</dbReference>
<accession>A0AAV2LS61</accession>
<evidence type="ECO:0000313" key="5">
    <source>
        <dbReference type="Proteomes" id="UP001497482"/>
    </source>
</evidence>
<feature type="domain" description="RFX-type winged-helix" evidence="3">
    <location>
        <begin position="94"/>
        <end position="135"/>
    </location>
</feature>
<evidence type="ECO:0000256" key="1">
    <source>
        <dbReference type="ARBA" id="ARBA00023125"/>
    </source>
</evidence>
<protein>
    <recommendedName>
        <fullName evidence="3">RFX-type winged-helix domain-containing protein</fullName>
    </recommendedName>
</protein>
<dbReference type="Pfam" id="PF18326">
    <property type="entry name" value="RFX5_N"/>
    <property type="match status" value="1"/>
</dbReference>
<keyword evidence="5" id="KW-1185">Reference proteome</keyword>
<name>A0AAV2LS61_KNICA</name>
<evidence type="ECO:0000256" key="2">
    <source>
        <dbReference type="SAM" id="MobiDB-lite"/>
    </source>
</evidence>
<dbReference type="GO" id="GO:0000978">
    <property type="term" value="F:RNA polymerase II cis-regulatory region sequence-specific DNA binding"/>
    <property type="evidence" value="ECO:0007669"/>
    <property type="project" value="TreeGrafter"/>
</dbReference>
<dbReference type="PANTHER" id="PTHR12619:SF2">
    <property type="entry name" value="DNA-BINDING PROTEIN RFX7"/>
    <property type="match status" value="1"/>
</dbReference>
<dbReference type="PANTHER" id="PTHR12619">
    <property type="entry name" value="RFX TRANSCRIPTION FACTOR FAMILY"/>
    <property type="match status" value="1"/>
</dbReference>
<keyword evidence="1" id="KW-0238">DNA-binding</keyword>
<gene>
    <name evidence="4" type="ORF">KC01_LOCUS31639</name>
</gene>
<dbReference type="Proteomes" id="UP001497482">
    <property type="component" value="Chromosome 4"/>
</dbReference>
<organism evidence="4 5">
    <name type="scientific">Knipowitschia caucasica</name>
    <name type="common">Caucasian dwarf goby</name>
    <name type="synonym">Pomatoschistus caucasicus</name>
    <dbReference type="NCBI Taxonomy" id="637954"/>
    <lineage>
        <taxon>Eukaryota</taxon>
        <taxon>Metazoa</taxon>
        <taxon>Chordata</taxon>
        <taxon>Craniata</taxon>
        <taxon>Vertebrata</taxon>
        <taxon>Euteleostomi</taxon>
        <taxon>Actinopterygii</taxon>
        <taxon>Neopterygii</taxon>
        <taxon>Teleostei</taxon>
        <taxon>Neoteleostei</taxon>
        <taxon>Acanthomorphata</taxon>
        <taxon>Gobiaria</taxon>
        <taxon>Gobiiformes</taxon>
        <taxon>Gobioidei</taxon>
        <taxon>Gobiidae</taxon>
        <taxon>Gobiinae</taxon>
        <taxon>Knipowitschia</taxon>
    </lineage>
</organism>
<feature type="region of interest" description="Disordered" evidence="2">
    <location>
        <begin position="237"/>
        <end position="292"/>
    </location>
</feature>
<dbReference type="InterPro" id="IPR039779">
    <property type="entry name" value="RFX-like"/>
</dbReference>
<dbReference type="Gene3D" id="6.10.140.1290">
    <property type="match status" value="1"/>
</dbReference>
<sequence length="338" mass="37462">MSESHDTRGAAATPSIVPGLLPGLQSAESSALQIRIKNSICKSVQSKVENILHDVEKFSDIEKLYLYLKLPSGPCNTPEKIDQNALSSSRTQQTHAFNWIRNHLEEYPETSLPKQEVYDEYKSFCDNLNYHPLNLNKAGEGCDILDSPAHMSGIKEEMRFAACDLVCEWAQKVLKRQFDEVEDLARFLVSSHYISNKSLSALTIMTGTATERRTPQSISSFVPAADINTFQSQVTALSPPSVDAKQQLQRKIQRKQQEMKLQSPTPGEDQNQQENSVLNNPTRPTPQPPIGIMVAAVPSPIMTQTCQQLLSPSPAAPMESQHLQGSEPPQKKADPVKA</sequence>
<dbReference type="Pfam" id="PF02257">
    <property type="entry name" value="RFX_DNA_binding"/>
    <property type="match status" value="1"/>
</dbReference>
<feature type="compositionally biased region" description="Basic and acidic residues" evidence="2">
    <location>
        <begin position="329"/>
        <end position="338"/>
    </location>
</feature>
<dbReference type="AlphaFoldDB" id="A0AAV2LS61"/>
<dbReference type="GO" id="GO:0000981">
    <property type="term" value="F:DNA-binding transcription factor activity, RNA polymerase II-specific"/>
    <property type="evidence" value="ECO:0007669"/>
    <property type="project" value="TreeGrafter"/>
</dbReference>
<proteinExistence type="predicted"/>
<dbReference type="Gene3D" id="1.10.10.10">
    <property type="entry name" value="Winged helix-like DNA-binding domain superfamily/Winged helix DNA-binding domain"/>
    <property type="match status" value="1"/>
</dbReference>
<evidence type="ECO:0000313" key="4">
    <source>
        <dbReference type="EMBL" id="CAL1604058.1"/>
    </source>
</evidence>
<dbReference type="InterPro" id="IPR036390">
    <property type="entry name" value="WH_DNA-bd_sf"/>
</dbReference>
<reference evidence="4 5" key="1">
    <citation type="submission" date="2024-04" db="EMBL/GenBank/DDBJ databases">
        <authorList>
            <person name="Waldvogel A.-M."/>
            <person name="Schoenle A."/>
        </authorList>
    </citation>
    <scope>NUCLEOTIDE SEQUENCE [LARGE SCALE GENOMIC DNA]</scope>
</reference>
<dbReference type="SUPFAM" id="SSF46785">
    <property type="entry name" value="Winged helix' DNA-binding domain"/>
    <property type="match status" value="1"/>
</dbReference>
<feature type="region of interest" description="Disordered" evidence="2">
    <location>
        <begin position="305"/>
        <end position="338"/>
    </location>
</feature>
<dbReference type="InterPro" id="IPR036388">
    <property type="entry name" value="WH-like_DNA-bd_sf"/>
</dbReference>
<dbReference type="InterPro" id="IPR003150">
    <property type="entry name" value="DNA-bd_RFX"/>
</dbReference>
<evidence type="ECO:0000259" key="3">
    <source>
        <dbReference type="Pfam" id="PF02257"/>
    </source>
</evidence>
<feature type="compositionally biased region" description="Polar residues" evidence="2">
    <location>
        <begin position="259"/>
        <end position="282"/>
    </location>
</feature>